<gene>
    <name evidence="2" type="ORF">EDD27_9788</name>
</gene>
<name>A0A438MMN0_9ACTN</name>
<dbReference type="SUPFAM" id="SSF56655">
    <property type="entry name" value="Carbohydrate phosphatase"/>
    <property type="match status" value="1"/>
</dbReference>
<evidence type="ECO:0000256" key="1">
    <source>
        <dbReference type="SAM" id="MobiDB-lite"/>
    </source>
</evidence>
<dbReference type="EMBL" id="SAUN01000001">
    <property type="protein sequence ID" value="RVX46876.1"/>
    <property type="molecule type" value="Genomic_DNA"/>
</dbReference>
<evidence type="ECO:0000313" key="2">
    <source>
        <dbReference type="EMBL" id="RVX46876.1"/>
    </source>
</evidence>
<dbReference type="Proteomes" id="UP000284824">
    <property type="component" value="Unassembled WGS sequence"/>
</dbReference>
<feature type="compositionally biased region" description="Basic and acidic residues" evidence="1">
    <location>
        <begin position="33"/>
        <end position="52"/>
    </location>
</feature>
<reference evidence="2 3" key="1">
    <citation type="submission" date="2019-01" db="EMBL/GenBank/DDBJ databases">
        <title>Sequencing the genomes of 1000 actinobacteria strains.</title>
        <authorList>
            <person name="Klenk H.-P."/>
        </authorList>
    </citation>
    <scope>NUCLEOTIDE SEQUENCE [LARGE SCALE GENOMIC DNA]</scope>
    <source>
        <strain evidence="2 3">DSM 43925</strain>
    </source>
</reference>
<comment type="caution">
    <text evidence="2">The sequence shown here is derived from an EMBL/GenBank/DDBJ whole genome shotgun (WGS) entry which is preliminary data.</text>
</comment>
<protein>
    <submittedName>
        <fullName evidence="2">Uncharacterized protein</fullName>
    </submittedName>
</protein>
<proteinExistence type="predicted"/>
<organism evidence="2 3">
    <name type="scientific">Nonomuraea polychroma</name>
    <dbReference type="NCBI Taxonomy" id="46176"/>
    <lineage>
        <taxon>Bacteria</taxon>
        <taxon>Bacillati</taxon>
        <taxon>Actinomycetota</taxon>
        <taxon>Actinomycetes</taxon>
        <taxon>Streptosporangiales</taxon>
        <taxon>Streptosporangiaceae</taxon>
        <taxon>Nonomuraea</taxon>
    </lineage>
</organism>
<dbReference type="AlphaFoldDB" id="A0A438MMN0"/>
<evidence type="ECO:0000313" key="3">
    <source>
        <dbReference type="Proteomes" id="UP000284824"/>
    </source>
</evidence>
<dbReference type="Gene3D" id="3.30.540.10">
    <property type="entry name" value="Fructose-1,6-Bisphosphatase, subunit A, domain 1"/>
    <property type="match status" value="1"/>
</dbReference>
<accession>A0A438MMN0</accession>
<feature type="region of interest" description="Disordered" evidence="1">
    <location>
        <begin position="33"/>
        <end position="72"/>
    </location>
</feature>
<sequence length="85" mass="9580">MNHEAELNFAHRLTDRASAIALRHLAVAEMTAERKNDGGPVTRADRGIENDLRSMIGSRYPPTNGNRSTDFDPDPQLWPYWRACG</sequence>
<keyword evidence="3" id="KW-1185">Reference proteome</keyword>